<evidence type="ECO:0000313" key="1">
    <source>
        <dbReference type="EMBL" id="SFV63559.1"/>
    </source>
</evidence>
<proteinExistence type="predicted"/>
<name>A0A1W1CCP2_9ZZZZ</name>
<reference evidence="1" key="1">
    <citation type="submission" date="2016-10" db="EMBL/GenBank/DDBJ databases">
        <authorList>
            <person name="de Groot N.N."/>
        </authorList>
    </citation>
    <scope>NUCLEOTIDE SEQUENCE</scope>
</reference>
<dbReference type="AlphaFoldDB" id="A0A1W1CCP2"/>
<protein>
    <submittedName>
        <fullName evidence="1">Uncharacterized protein</fullName>
    </submittedName>
</protein>
<gene>
    <name evidence="1" type="ORF">MNB_SV-12-401</name>
</gene>
<organism evidence="1">
    <name type="scientific">hydrothermal vent metagenome</name>
    <dbReference type="NCBI Taxonomy" id="652676"/>
    <lineage>
        <taxon>unclassified sequences</taxon>
        <taxon>metagenomes</taxon>
        <taxon>ecological metagenomes</taxon>
    </lineage>
</organism>
<sequence length="94" mass="10647">MADNATAIVRMEEGYMRLTLEYNDPTFKTKICKYVGEAEKSLEVYPEVLHRRDSAKKCFTSIEFSGDEYICSRSCGDFIETVVSGLGIKQCITD</sequence>
<dbReference type="EMBL" id="FPHE01000127">
    <property type="protein sequence ID" value="SFV63559.1"/>
    <property type="molecule type" value="Genomic_DNA"/>
</dbReference>
<accession>A0A1W1CCP2</accession>